<evidence type="ECO:0000256" key="15">
    <source>
        <dbReference type="SAM" id="SignalP"/>
    </source>
</evidence>
<dbReference type="GO" id="GO:0006032">
    <property type="term" value="P:chitin catabolic process"/>
    <property type="evidence" value="ECO:0007669"/>
    <property type="project" value="UniProtKB-KW"/>
</dbReference>
<keyword evidence="10" id="KW-0961">Cell wall biogenesis/degradation</keyword>
<feature type="domain" description="NodB homology" evidence="16">
    <location>
        <begin position="128"/>
        <end position="315"/>
    </location>
</feature>
<dbReference type="AlphaFoldDB" id="A0A165I4M8"/>
<evidence type="ECO:0000256" key="11">
    <source>
        <dbReference type="ARBA" id="ARBA00023326"/>
    </source>
</evidence>
<keyword evidence="3" id="KW-1003">Cell membrane</keyword>
<evidence type="ECO:0000256" key="3">
    <source>
        <dbReference type="ARBA" id="ARBA00022475"/>
    </source>
</evidence>
<dbReference type="InterPro" id="IPR050248">
    <property type="entry name" value="Polysacc_deacetylase_ArnD"/>
</dbReference>
<dbReference type="GO" id="GO:0098552">
    <property type="term" value="C:side of membrane"/>
    <property type="evidence" value="ECO:0007669"/>
    <property type="project" value="UniProtKB-KW"/>
</dbReference>
<keyword evidence="8" id="KW-0170">Cobalt</keyword>
<evidence type="ECO:0000256" key="4">
    <source>
        <dbReference type="ARBA" id="ARBA00022622"/>
    </source>
</evidence>
<evidence type="ECO:0000256" key="7">
    <source>
        <dbReference type="ARBA" id="ARBA00023277"/>
    </source>
</evidence>
<dbReference type="EC" id="3.5.1.41" evidence="12"/>
<proteinExistence type="predicted"/>
<evidence type="ECO:0000256" key="14">
    <source>
        <dbReference type="SAM" id="MobiDB-lite"/>
    </source>
</evidence>
<dbReference type="STRING" id="1353952.A0A165I4M8"/>
<dbReference type="SUPFAM" id="SSF88713">
    <property type="entry name" value="Glycoside hydrolase/deacetylase"/>
    <property type="match status" value="1"/>
</dbReference>
<evidence type="ECO:0000256" key="2">
    <source>
        <dbReference type="ARBA" id="ARBA00004609"/>
    </source>
</evidence>
<evidence type="ECO:0000256" key="6">
    <source>
        <dbReference type="ARBA" id="ARBA00023136"/>
    </source>
</evidence>
<keyword evidence="9" id="KW-0449">Lipoprotein</keyword>
<dbReference type="InterPro" id="IPR011330">
    <property type="entry name" value="Glyco_hydro/deAcase_b/a-brl"/>
</dbReference>
<dbReference type="Gene3D" id="3.20.20.370">
    <property type="entry name" value="Glycoside hydrolase/deacetylase"/>
    <property type="match status" value="1"/>
</dbReference>
<dbReference type="GO" id="GO:0005886">
    <property type="term" value="C:plasma membrane"/>
    <property type="evidence" value="ECO:0007669"/>
    <property type="project" value="UniProtKB-SubCell"/>
</dbReference>
<keyword evidence="15" id="KW-0732">Signal</keyword>
<dbReference type="Proteomes" id="UP000076842">
    <property type="component" value="Unassembled WGS sequence"/>
</dbReference>
<evidence type="ECO:0000256" key="8">
    <source>
        <dbReference type="ARBA" id="ARBA00023285"/>
    </source>
</evidence>
<keyword evidence="18" id="KW-1185">Reference proteome</keyword>
<keyword evidence="11" id="KW-0624">Polysaccharide degradation</keyword>
<gene>
    <name evidence="17" type="ORF">CALCODRAFT_507099</name>
</gene>
<feature type="signal peptide" evidence="15">
    <location>
        <begin position="1"/>
        <end position="23"/>
    </location>
</feature>
<feature type="chain" id="PRO_5007859082" description="chitin deacetylase" evidence="15">
    <location>
        <begin position="24"/>
        <end position="429"/>
    </location>
</feature>
<name>A0A165I4M8_9BASI</name>
<evidence type="ECO:0000313" key="18">
    <source>
        <dbReference type="Proteomes" id="UP000076842"/>
    </source>
</evidence>
<evidence type="ECO:0000256" key="12">
    <source>
        <dbReference type="ARBA" id="ARBA00024056"/>
    </source>
</evidence>
<dbReference type="PROSITE" id="PS51677">
    <property type="entry name" value="NODB"/>
    <property type="match status" value="1"/>
</dbReference>
<dbReference type="OrthoDB" id="407355at2759"/>
<feature type="region of interest" description="Disordered" evidence="14">
    <location>
        <begin position="346"/>
        <end position="369"/>
    </location>
</feature>
<dbReference type="GO" id="GO:0004099">
    <property type="term" value="F:chitin deacetylase activity"/>
    <property type="evidence" value="ECO:0007669"/>
    <property type="project" value="UniProtKB-EC"/>
</dbReference>
<organism evidence="17 18">
    <name type="scientific">Calocera cornea HHB12733</name>
    <dbReference type="NCBI Taxonomy" id="1353952"/>
    <lineage>
        <taxon>Eukaryota</taxon>
        <taxon>Fungi</taxon>
        <taxon>Dikarya</taxon>
        <taxon>Basidiomycota</taxon>
        <taxon>Agaricomycotina</taxon>
        <taxon>Dacrymycetes</taxon>
        <taxon>Dacrymycetales</taxon>
        <taxon>Dacrymycetaceae</taxon>
        <taxon>Calocera</taxon>
    </lineage>
</organism>
<accession>A0A165I4M8</accession>
<feature type="region of interest" description="Disordered" evidence="14">
    <location>
        <begin position="380"/>
        <end position="399"/>
    </location>
</feature>
<comment type="catalytic activity">
    <reaction evidence="13">
        <text>[(1-&gt;4)-N-acetyl-beta-D-glucosaminyl](n) + n H2O = chitosan + n acetate</text>
        <dbReference type="Rhea" id="RHEA:10464"/>
        <dbReference type="Rhea" id="RHEA-COMP:9593"/>
        <dbReference type="Rhea" id="RHEA-COMP:9597"/>
        <dbReference type="ChEBI" id="CHEBI:15377"/>
        <dbReference type="ChEBI" id="CHEBI:17029"/>
        <dbReference type="ChEBI" id="CHEBI:30089"/>
        <dbReference type="ChEBI" id="CHEBI:57704"/>
        <dbReference type="EC" id="3.5.1.41"/>
    </reaction>
    <physiologicalReaction direction="left-to-right" evidence="13">
        <dbReference type="Rhea" id="RHEA:10465"/>
    </physiologicalReaction>
</comment>
<comment type="cofactor">
    <cofactor evidence="1">
        <name>Co(2+)</name>
        <dbReference type="ChEBI" id="CHEBI:48828"/>
    </cofactor>
</comment>
<dbReference type="InterPro" id="IPR002509">
    <property type="entry name" value="NODB_dom"/>
</dbReference>
<keyword evidence="4" id="KW-0325">Glycoprotein</keyword>
<evidence type="ECO:0000256" key="10">
    <source>
        <dbReference type="ARBA" id="ARBA00023316"/>
    </source>
</evidence>
<dbReference type="GO" id="GO:0000272">
    <property type="term" value="P:polysaccharide catabolic process"/>
    <property type="evidence" value="ECO:0007669"/>
    <property type="project" value="UniProtKB-KW"/>
</dbReference>
<evidence type="ECO:0000256" key="5">
    <source>
        <dbReference type="ARBA" id="ARBA00023024"/>
    </source>
</evidence>
<dbReference type="Pfam" id="PF01522">
    <property type="entry name" value="Polysacc_deac_1"/>
    <property type="match status" value="1"/>
</dbReference>
<keyword evidence="5" id="KW-0146">Chitin degradation</keyword>
<dbReference type="PANTHER" id="PTHR10587">
    <property type="entry name" value="GLYCOSYL TRANSFERASE-RELATED"/>
    <property type="match status" value="1"/>
</dbReference>
<keyword evidence="6" id="KW-0472">Membrane</keyword>
<evidence type="ECO:0000259" key="16">
    <source>
        <dbReference type="PROSITE" id="PS51677"/>
    </source>
</evidence>
<evidence type="ECO:0000313" key="17">
    <source>
        <dbReference type="EMBL" id="KZT60125.1"/>
    </source>
</evidence>
<dbReference type="GO" id="GO:0009272">
    <property type="term" value="P:fungal-type cell wall biogenesis"/>
    <property type="evidence" value="ECO:0007669"/>
    <property type="project" value="UniProtKB-ARBA"/>
</dbReference>
<dbReference type="PANTHER" id="PTHR10587:SF135">
    <property type="entry name" value="CHITIN DEACETYLASE 3"/>
    <property type="match status" value="1"/>
</dbReference>
<protein>
    <recommendedName>
        <fullName evidence="12">chitin deacetylase</fullName>
        <ecNumber evidence="12">3.5.1.41</ecNumber>
    </recommendedName>
</protein>
<sequence>MPSSLPSLRALPALLAALPLAAAAPAWYHPSSSPFHALFQRQSAIPPVGSDAWLALYPQAGGTPTSIPQSWTDAFNTAVAAGLIPNISVSNLNGGYPTYADGTGTDPDICSFTYVCNATTDLNNPPDGVIALAFDDGPTPVSDDLYDFLSAHNQHATHFMIGINILWNSAQFTHAFNTNQDHIAVHTWSHPYMTTLTNAQVLAELGWTVQIIHDSTGGLLPAFWRPPYGDVDNRVRAIAQHVFGLKTVTWNQDSADWSITTGYTTLPAVEAQLNAWVSGSKSPGLEILEHELTNDTIGAFMNAYPEMVSNGWQIKPVPEAYGFPWYQNADNSTSPVQFTAGVASPVPSLTSGSSTPPVSSSSSSSAAAGGSSAAGGGTFTASGSASGSKSSPSAGGSSGSAAASGAAHLPIVGASALLGALALAVTAFL</sequence>
<comment type="subcellular location">
    <subcellularLocation>
        <location evidence="2">Cell membrane</location>
        <topology evidence="2">Lipid-anchor</topology>
        <topology evidence="2">GPI-anchor</topology>
    </subcellularLocation>
</comment>
<keyword evidence="4" id="KW-0336">GPI-anchor</keyword>
<keyword evidence="7" id="KW-0119">Carbohydrate metabolism</keyword>
<dbReference type="GO" id="GO:0071555">
    <property type="term" value="P:cell wall organization"/>
    <property type="evidence" value="ECO:0007669"/>
    <property type="project" value="UniProtKB-KW"/>
</dbReference>
<dbReference type="InParanoid" id="A0A165I4M8"/>
<evidence type="ECO:0000256" key="9">
    <source>
        <dbReference type="ARBA" id="ARBA00023288"/>
    </source>
</evidence>
<evidence type="ECO:0000256" key="1">
    <source>
        <dbReference type="ARBA" id="ARBA00001941"/>
    </source>
</evidence>
<reference evidence="17 18" key="1">
    <citation type="journal article" date="2016" name="Mol. Biol. Evol.">
        <title>Comparative Genomics of Early-Diverging Mushroom-Forming Fungi Provides Insights into the Origins of Lignocellulose Decay Capabilities.</title>
        <authorList>
            <person name="Nagy L.G."/>
            <person name="Riley R."/>
            <person name="Tritt A."/>
            <person name="Adam C."/>
            <person name="Daum C."/>
            <person name="Floudas D."/>
            <person name="Sun H."/>
            <person name="Yadav J.S."/>
            <person name="Pangilinan J."/>
            <person name="Larsson K.H."/>
            <person name="Matsuura K."/>
            <person name="Barry K."/>
            <person name="Labutti K."/>
            <person name="Kuo R."/>
            <person name="Ohm R.A."/>
            <person name="Bhattacharya S.S."/>
            <person name="Shirouzu T."/>
            <person name="Yoshinaga Y."/>
            <person name="Martin F.M."/>
            <person name="Grigoriev I.V."/>
            <person name="Hibbett D.S."/>
        </authorList>
    </citation>
    <scope>NUCLEOTIDE SEQUENCE [LARGE SCALE GENOMIC DNA]</scope>
    <source>
        <strain evidence="17 18">HHB12733</strain>
    </source>
</reference>
<evidence type="ECO:0000256" key="13">
    <source>
        <dbReference type="ARBA" id="ARBA00048494"/>
    </source>
</evidence>
<dbReference type="EMBL" id="KV423934">
    <property type="protein sequence ID" value="KZT60125.1"/>
    <property type="molecule type" value="Genomic_DNA"/>
</dbReference>